<accession>A0A1L2C935</accession>
<evidence type="ECO:0000313" key="2">
    <source>
        <dbReference type="Proteomes" id="UP000222072"/>
    </source>
</evidence>
<gene>
    <name evidence="1" type="ORF">ZC03_023</name>
</gene>
<keyword evidence="2" id="KW-1185">Reference proteome</keyword>
<reference evidence="1 2" key="1">
    <citation type="journal article" date="2017" name="BMC Genomics">
        <title>Three novel Pseudomonas phages isolated from composting provide insights into the evolution and diversity of tailed phages.</title>
        <authorList>
            <person name="Amgarten D."/>
            <person name="Martins L.F."/>
            <person name="Lombardi K.C."/>
            <person name="Antunes L.P."/>
            <person name="de Souza A.P.S."/>
            <person name="Nicastro G.G."/>
            <person name="Kitajima E.W."/>
            <person name="Quaggio R.B."/>
            <person name="Upton C."/>
            <person name="Setubal J.C."/>
            <person name="da Silva A.M."/>
        </authorList>
    </citation>
    <scope>NUCLEOTIDE SEQUENCE [LARGE SCALE GENOMIC DNA]</scope>
</reference>
<sequence length="111" mass="12784">MSVNQIAEEKRLNKERVALRDALLRLYKNKDFKAVIEEAFMEKDCARYARMSGLVTNSPEVREDALAKCQAAGHLKEYFHAVEMMGNRAEANLRDIEECEAELVAEYREEA</sequence>
<protein>
    <submittedName>
        <fullName evidence="1">Uncharacterized protein</fullName>
    </submittedName>
</protein>
<evidence type="ECO:0000313" key="1">
    <source>
        <dbReference type="EMBL" id="AMD43410.1"/>
    </source>
</evidence>
<proteinExistence type="predicted"/>
<dbReference type="EMBL" id="KU356690">
    <property type="protein sequence ID" value="AMD43410.1"/>
    <property type="molecule type" value="Genomic_DNA"/>
</dbReference>
<name>A0A1L2C935_9CAUD</name>
<organism evidence="1 2">
    <name type="scientific">Pseudomonas phage ZC03</name>
    <dbReference type="NCBI Taxonomy" id="1622115"/>
    <lineage>
        <taxon>Viruses</taxon>
        <taxon>Duplodnaviria</taxon>
        <taxon>Heunggongvirae</taxon>
        <taxon>Uroviricota</taxon>
        <taxon>Caudoviricetes</taxon>
        <taxon>Schitoviridae</taxon>
        <taxon>Zicotriavirus</taxon>
        <taxon>Zicotriavirus ZC03</taxon>
    </lineage>
</organism>
<dbReference type="Proteomes" id="UP000222072">
    <property type="component" value="Segment"/>
</dbReference>